<dbReference type="Gene3D" id="3.40.50.720">
    <property type="entry name" value="NAD(P)-binding Rossmann-like Domain"/>
    <property type="match status" value="1"/>
</dbReference>
<dbReference type="PANTHER" id="PTHR10953:SF29">
    <property type="entry name" value="NEDD8-ACTIVATING ENZYME E1 REGULATORY SUBUNIT"/>
    <property type="match status" value="1"/>
</dbReference>
<feature type="non-terminal residue" evidence="2">
    <location>
        <position position="1"/>
    </location>
</feature>
<protein>
    <recommendedName>
        <fullName evidence="1">THIF-type NAD/FAD binding fold domain-containing protein</fullName>
    </recommendedName>
</protein>
<dbReference type="OrthoDB" id="1708823at2759"/>
<evidence type="ECO:0000313" key="3">
    <source>
        <dbReference type="Proteomes" id="UP000274922"/>
    </source>
</evidence>
<dbReference type="EMBL" id="ML014310">
    <property type="protein sequence ID" value="RKO99190.1"/>
    <property type="molecule type" value="Genomic_DNA"/>
</dbReference>
<dbReference type="PANTHER" id="PTHR10953">
    <property type="entry name" value="UBIQUITIN-ACTIVATING ENZYME E1"/>
    <property type="match status" value="1"/>
</dbReference>
<gene>
    <name evidence="2" type="ORF">CXG81DRAFT_4315</name>
</gene>
<accession>A0A4P9X2S6</accession>
<evidence type="ECO:0000313" key="2">
    <source>
        <dbReference type="EMBL" id="RKO99190.1"/>
    </source>
</evidence>
<feature type="domain" description="THIF-type NAD/FAD binding fold" evidence="1">
    <location>
        <begin position="3"/>
        <end position="164"/>
    </location>
</feature>
<dbReference type="GO" id="GO:0005737">
    <property type="term" value="C:cytoplasm"/>
    <property type="evidence" value="ECO:0007669"/>
    <property type="project" value="TreeGrafter"/>
</dbReference>
<dbReference type="AlphaFoldDB" id="A0A4P9X2S6"/>
<reference evidence="3" key="1">
    <citation type="journal article" date="2018" name="Nat. Microbiol.">
        <title>Leveraging single-cell genomics to expand the fungal tree of life.</title>
        <authorList>
            <person name="Ahrendt S.R."/>
            <person name="Quandt C.A."/>
            <person name="Ciobanu D."/>
            <person name="Clum A."/>
            <person name="Salamov A."/>
            <person name="Andreopoulos B."/>
            <person name="Cheng J.F."/>
            <person name="Woyke T."/>
            <person name="Pelin A."/>
            <person name="Henrissat B."/>
            <person name="Reynolds N.K."/>
            <person name="Benny G.L."/>
            <person name="Smith M.E."/>
            <person name="James T.Y."/>
            <person name="Grigoriev I.V."/>
        </authorList>
    </citation>
    <scope>NUCLEOTIDE SEQUENCE [LARGE SCALE GENOMIC DNA]</scope>
    <source>
        <strain evidence="3">ATCC 52028</strain>
    </source>
</reference>
<dbReference type="InterPro" id="IPR035985">
    <property type="entry name" value="Ubiquitin-activating_enz"/>
</dbReference>
<keyword evidence="3" id="KW-1185">Reference proteome</keyword>
<dbReference type="Proteomes" id="UP000274922">
    <property type="component" value="Unassembled WGS sequence"/>
</dbReference>
<proteinExistence type="predicted"/>
<dbReference type="SUPFAM" id="SSF69572">
    <property type="entry name" value="Activating enzymes of the ubiquitin-like proteins"/>
    <property type="match status" value="1"/>
</dbReference>
<evidence type="ECO:0000259" key="1">
    <source>
        <dbReference type="Pfam" id="PF00899"/>
    </source>
</evidence>
<dbReference type="STRING" id="1555241.A0A4P9X2S6"/>
<sequence>KRYDRQLRLWGGHGQAALESAHILLLNGSPLGTEILKNLILPGIQAFTVVDAQVVTRRDLGNNFFVTRDQLGQPRAAALASLLGELNEDVEAHSIQHDPWTFLTETPAAIAQYSVIIVADAPRSHQRAIEALALAHGVPVVIASVDGFIGFLQLAHREAAVLESHSDGAFDMRLDKPFPELDQFVAAYDLDALSPTERSYVPYLVLLAKALRQWRQAIGHAPEDAARLPATADERQALRAATEALRHPSSQDTENIEQALKAVFRASQPTTVPDTLTALFDRASCYAARDRFWFALAAIGQMTASTGVLPHDGVVPDMKADTQAYVALQNVYRARSRADI</sequence>
<dbReference type="InterPro" id="IPR045886">
    <property type="entry name" value="ThiF/MoeB/HesA"/>
</dbReference>
<feature type="non-terminal residue" evidence="2">
    <location>
        <position position="340"/>
    </location>
</feature>
<dbReference type="Pfam" id="PF00899">
    <property type="entry name" value="ThiF"/>
    <property type="match status" value="1"/>
</dbReference>
<dbReference type="GO" id="GO:0019781">
    <property type="term" value="F:NEDD8 activating enzyme activity"/>
    <property type="evidence" value="ECO:0007669"/>
    <property type="project" value="TreeGrafter"/>
</dbReference>
<dbReference type="GO" id="GO:0045116">
    <property type="term" value="P:protein neddylation"/>
    <property type="evidence" value="ECO:0007669"/>
    <property type="project" value="TreeGrafter"/>
</dbReference>
<organism evidence="2 3">
    <name type="scientific">Caulochytrium protostelioides</name>
    <dbReference type="NCBI Taxonomy" id="1555241"/>
    <lineage>
        <taxon>Eukaryota</taxon>
        <taxon>Fungi</taxon>
        <taxon>Fungi incertae sedis</taxon>
        <taxon>Chytridiomycota</taxon>
        <taxon>Chytridiomycota incertae sedis</taxon>
        <taxon>Chytridiomycetes</taxon>
        <taxon>Caulochytriales</taxon>
        <taxon>Caulochytriaceae</taxon>
        <taxon>Caulochytrium</taxon>
    </lineage>
</organism>
<name>A0A4P9X2S6_9FUNG</name>
<dbReference type="InterPro" id="IPR000594">
    <property type="entry name" value="ThiF_NAD_FAD-bd"/>
</dbReference>